<feature type="compositionally biased region" description="Polar residues" evidence="1">
    <location>
        <begin position="106"/>
        <end position="118"/>
    </location>
</feature>
<feature type="region of interest" description="Disordered" evidence="1">
    <location>
        <begin position="1"/>
        <end position="24"/>
    </location>
</feature>
<dbReference type="AlphaFoldDB" id="A0A2P6N4U2"/>
<name>A0A2P6N4U2_9EUKA</name>
<evidence type="ECO:0000313" key="2">
    <source>
        <dbReference type="EMBL" id="PRP78965.1"/>
    </source>
</evidence>
<protein>
    <submittedName>
        <fullName evidence="2">Uncharacterized protein</fullName>
    </submittedName>
</protein>
<reference evidence="2 3" key="1">
    <citation type="journal article" date="2018" name="Genome Biol. Evol.">
        <title>Multiple Roots of Fruiting Body Formation in Amoebozoa.</title>
        <authorList>
            <person name="Hillmann F."/>
            <person name="Forbes G."/>
            <person name="Novohradska S."/>
            <person name="Ferling I."/>
            <person name="Riege K."/>
            <person name="Groth M."/>
            <person name="Westermann M."/>
            <person name="Marz M."/>
            <person name="Spaller T."/>
            <person name="Winckler T."/>
            <person name="Schaap P."/>
            <person name="Glockner G."/>
        </authorList>
    </citation>
    <scope>NUCLEOTIDE SEQUENCE [LARGE SCALE GENOMIC DNA]</scope>
    <source>
        <strain evidence="2 3">Jena</strain>
    </source>
</reference>
<evidence type="ECO:0000313" key="3">
    <source>
        <dbReference type="Proteomes" id="UP000241769"/>
    </source>
</evidence>
<comment type="caution">
    <text evidence="2">The sequence shown here is derived from an EMBL/GenBank/DDBJ whole genome shotgun (WGS) entry which is preliminary data.</text>
</comment>
<feature type="compositionally biased region" description="Pro residues" evidence="1">
    <location>
        <begin position="65"/>
        <end position="74"/>
    </location>
</feature>
<keyword evidence="3" id="KW-1185">Reference proteome</keyword>
<feature type="compositionally biased region" description="Basic and acidic residues" evidence="1">
    <location>
        <begin position="39"/>
        <end position="48"/>
    </location>
</feature>
<feature type="region of interest" description="Disordered" evidence="1">
    <location>
        <begin position="39"/>
        <end position="92"/>
    </location>
</feature>
<dbReference type="Proteomes" id="UP000241769">
    <property type="component" value="Unassembled WGS sequence"/>
</dbReference>
<evidence type="ECO:0000256" key="1">
    <source>
        <dbReference type="SAM" id="MobiDB-lite"/>
    </source>
</evidence>
<proteinExistence type="predicted"/>
<dbReference type="EMBL" id="MDYQ01000203">
    <property type="protein sequence ID" value="PRP78965.1"/>
    <property type="molecule type" value="Genomic_DNA"/>
</dbReference>
<dbReference type="InParanoid" id="A0A2P6N4U2"/>
<feature type="region of interest" description="Disordered" evidence="1">
    <location>
        <begin position="106"/>
        <end position="142"/>
    </location>
</feature>
<accession>A0A2P6N4U2</accession>
<sequence>MWRIFRKRAADMAGQKKPLLDQTTKDQIAKLKEMKKEKIEAAAKRFADDPPPPMREVIRKETPPDPESGPPDPTKPPEDEPETIGEKKFRTLPNYKRDKADWTVSNSRVWRQDNTNPVWENLPPGDQPRPKAEPSKRVPNPTHPHQYDAFTEDLLPKKPQKFSELTIRSAFFDYTAPFHTIGRMMDTMSGFTRILIVAWARTKAWQARLTLPRINRHLFFFNEFWYKKTRKEELEHIAKKRMGDAFKEHQSKGKQRKDALFRLMEEKGVAPSETPEAREQLKRKIEKETAANMKKKPNPLGLDERRARNSFLPSRMILTTAFEPFLLNDYPQTTYIEAKELLAWEPEMDIVDVVLNYNGMIEANNPLMGGSEYLQSKLYDSYMLLTEMYLAHGTIDAVQVSTGAQVFVDIQETKKKIEEVKKGAKIPEDTAFAQTPERFLTRDFEPEQDFYDSVSPGNWEKFQADLKARMANIDQKDEKAVTEAKICAWEAFWEREFNLVNEYRRNAGEPLPLTEQEYVNRLMTGRTMTDKSDSSSNFTQWLKDSAHWYYNANTGIPDSITEFLARDEAYHASNQLDPADNDPEREKVRAMTDQIDEIIDHYMDIKDNCRATQIEINDVNAMVARLGDIGRSIVNAVKHNYEEFNTDREMALVKHVGRIVITKTPDEIEVRCVKLDEEHLALYEDHYAGVPFWDHPGPDDDAEEELLPEELELFDWTLATDIPLAGREPPEYFKDLAEQTDMLADFLERKRKGLPPNIVTDKKGNIVPTQQRPVAIVYRDFFGETAITDLWTNPILKLERRLDLTELEMAIEEKNTEEIIERLDRYVEQRTLEGRITRRLQKMEDERKTSAGYNPYREMDEQGPETELLQLRKTSWICEGLENGSPFGGRKVEGLREEISEESEIQLKKAETRCLLVFRKNWRQNFQRASTAFGNRGGTISGHNNNSNIGNTRTQYNPVEISILQIFHGR</sequence>
<gene>
    <name evidence="2" type="ORF">PROFUN_13277</name>
</gene>
<organism evidence="2 3">
    <name type="scientific">Planoprotostelium fungivorum</name>
    <dbReference type="NCBI Taxonomy" id="1890364"/>
    <lineage>
        <taxon>Eukaryota</taxon>
        <taxon>Amoebozoa</taxon>
        <taxon>Evosea</taxon>
        <taxon>Variosea</taxon>
        <taxon>Cavosteliida</taxon>
        <taxon>Cavosteliaceae</taxon>
        <taxon>Planoprotostelium</taxon>
    </lineage>
</organism>